<dbReference type="InterPro" id="IPR013785">
    <property type="entry name" value="Aldolase_TIM"/>
</dbReference>
<accession>A0A453PJH7</accession>
<protein>
    <submittedName>
        <fullName evidence="1">Uncharacterized protein</fullName>
    </submittedName>
</protein>
<organism evidence="1 2">
    <name type="scientific">Aegilops tauschii subsp. strangulata</name>
    <name type="common">Goatgrass</name>
    <dbReference type="NCBI Taxonomy" id="200361"/>
    <lineage>
        <taxon>Eukaryota</taxon>
        <taxon>Viridiplantae</taxon>
        <taxon>Streptophyta</taxon>
        <taxon>Embryophyta</taxon>
        <taxon>Tracheophyta</taxon>
        <taxon>Spermatophyta</taxon>
        <taxon>Magnoliopsida</taxon>
        <taxon>Liliopsida</taxon>
        <taxon>Poales</taxon>
        <taxon>Poaceae</taxon>
        <taxon>BOP clade</taxon>
        <taxon>Pooideae</taxon>
        <taxon>Triticodae</taxon>
        <taxon>Triticeae</taxon>
        <taxon>Triticinae</taxon>
        <taxon>Aegilops</taxon>
    </lineage>
</organism>
<dbReference type="EnsemblPlants" id="AET6Gv20752200.20">
    <property type="protein sequence ID" value="AET6Gv20752200.20"/>
    <property type="gene ID" value="AET6Gv20752200"/>
</dbReference>
<proteinExistence type="predicted"/>
<dbReference type="Gramene" id="AET6Gv20752200.20">
    <property type="protein sequence ID" value="AET6Gv20752200.20"/>
    <property type="gene ID" value="AET6Gv20752200"/>
</dbReference>
<reference evidence="1" key="4">
    <citation type="submission" date="2019-03" db="UniProtKB">
        <authorList>
            <consortium name="EnsemblPlants"/>
        </authorList>
    </citation>
    <scope>IDENTIFICATION</scope>
</reference>
<dbReference type="AlphaFoldDB" id="A0A453PJH7"/>
<name>A0A453PJH7_AEGTS</name>
<reference evidence="1" key="5">
    <citation type="journal article" date="2021" name="G3 (Bethesda)">
        <title>Aegilops tauschii genome assembly Aet v5.0 features greater sequence contiguity and improved annotation.</title>
        <authorList>
            <person name="Wang L."/>
            <person name="Zhu T."/>
            <person name="Rodriguez J.C."/>
            <person name="Deal K.R."/>
            <person name="Dubcovsky J."/>
            <person name="McGuire P.E."/>
            <person name="Lux T."/>
            <person name="Spannagl M."/>
            <person name="Mayer K.F.X."/>
            <person name="Baldrich P."/>
            <person name="Meyers B.C."/>
            <person name="Huo N."/>
            <person name="Gu Y.Q."/>
            <person name="Zhou H."/>
            <person name="Devos K.M."/>
            <person name="Bennetzen J.L."/>
            <person name="Unver T."/>
            <person name="Budak H."/>
            <person name="Gulick P.J."/>
            <person name="Galiba G."/>
            <person name="Kalapos B."/>
            <person name="Nelson D.R."/>
            <person name="Li P."/>
            <person name="You F.M."/>
            <person name="Luo M.C."/>
            <person name="Dvorak J."/>
        </authorList>
    </citation>
    <scope>NUCLEOTIDE SEQUENCE [LARGE SCALE GENOMIC DNA]</scope>
    <source>
        <strain evidence="1">cv. AL8/78</strain>
    </source>
</reference>
<dbReference type="SUPFAM" id="SSF51445">
    <property type="entry name" value="(Trans)glycosidases"/>
    <property type="match status" value="1"/>
</dbReference>
<dbReference type="InterPro" id="IPR017853">
    <property type="entry name" value="GH"/>
</dbReference>
<dbReference type="Proteomes" id="UP000015105">
    <property type="component" value="Chromosome 6D"/>
</dbReference>
<reference evidence="2" key="2">
    <citation type="journal article" date="2017" name="Nat. Plants">
        <title>The Aegilops tauschii genome reveals multiple impacts of transposons.</title>
        <authorList>
            <person name="Zhao G."/>
            <person name="Zou C."/>
            <person name="Li K."/>
            <person name="Wang K."/>
            <person name="Li T."/>
            <person name="Gao L."/>
            <person name="Zhang X."/>
            <person name="Wang H."/>
            <person name="Yang Z."/>
            <person name="Liu X."/>
            <person name="Jiang W."/>
            <person name="Mao L."/>
            <person name="Kong X."/>
            <person name="Jiao Y."/>
            <person name="Jia J."/>
        </authorList>
    </citation>
    <scope>NUCLEOTIDE SEQUENCE [LARGE SCALE GENOMIC DNA]</scope>
    <source>
        <strain evidence="2">cv. AL8/78</strain>
    </source>
</reference>
<dbReference type="Gene3D" id="3.20.20.70">
    <property type="entry name" value="Aldolase class I"/>
    <property type="match status" value="1"/>
</dbReference>
<evidence type="ECO:0000313" key="2">
    <source>
        <dbReference type="Proteomes" id="UP000015105"/>
    </source>
</evidence>
<reference evidence="2" key="1">
    <citation type="journal article" date="2014" name="Science">
        <title>Ancient hybridizations among the ancestral genomes of bread wheat.</title>
        <authorList>
            <consortium name="International Wheat Genome Sequencing Consortium,"/>
            <person name="Marcussen T."/>
            <person name="Sandve S.R."/>
            <person name="Heier L."/>
            <person name="Spannagl M."/>
            <person name="Pfeifer M."/>
            <person name="Jakobsen K.S."/>
            <person name="Wulff B.B."/>
            <person name="Steuernagel B."/>
            <person name="Mayer K.F."/>
            <person name="Olsen O.A."/>
        </authorList>
    </citation>
    <scope>NUCLEOTIDE SEQUENCE [LARGE SCALE GENOMIC DNA]</scope>
    <source>
        <strain evidence="2">cv. AL8/78</strain>
    </source>
</reference>
<keyword evidence="2" id="KW-1185">Reference proteome</keyword>
<evidence type="ECO:0000313" key="1">
    <source>
        <dbReference type="EnsemblPlants" id="AET6Gv20752200.20"/>
    </source>
</evidence>
<reference evidence="1" key="3">
    <citation type="journal article" date="2017" name="Nature">
        <title>Genome sequence of the progenitor of the wheat D genome Aegilops tauschii.</title>
        <authorList>
            <person name="Luo M.C."/>
            <person name="Gu Y.Q."/>
            <person name="Puiu D."/>
            <person name="Wang H."/>
            <person name="Twardziok S.O."/>
            <person name="Deal K.R."/>
            <person name="Huo N."/>
            <person name="Zhu T."/>
            <person name="Wang L."/>
            <person name="Wang Y."/>
            <person name="McGuire P.E."/>
            <person name="Liu S."/>
            <person name="Long H."/>
            <person name="Ramasamy R.K."/>
            <person name="Rodriguez J.C."/>
            <person name="Van S.L."/>
            <person name="Yuan L."/>
            <person name="Wang Z."/>
            <person name="Xia Z."/>
            <person name="Xiao L."/>
            <person name="Anderson O.D."/>
            <person name="Ouyang S."/>
            <person name="Liang Y."/>
            <person name="Zimin A.V."/>
            <person name="Pertea G."/>
            <person name="Qi P."/>
            <person name="Bennetzen J.L."/>
            <person name="Dai X."/>
            <person name="Dawson M.W."/>
            <person name="Muller H.G."/>
            <person name="Kugler K."/>
            <person name="Rivarola-Duarte L."/>
            <person name="Spannagl M."/>
            <person name="Mayer K.F.X."/>
            <person name="Lu F.H."/>
            <person name="Bevan M.W."/>
            <person name="Leroy P."/>
            <person name="Li P."/>
            <person name="You F.M."/>
            <person name="Sun Q."/>
            <person name="Liu Z."/>
            <person name="Lyons E."/>
            <person name="Wicker T."/>
            <person name="Salzberg S.L."/>
            <person name="Devos K.M."/>
            <person name="Dvorak J."/>
        </authorList>
    </citation>
    <scope>NUCLEOTIDE SEQUENCE [LARGE SCALE GENOMIC DNA]</scope>
    <source>
        <strain evidence="1">cv. AL8/78</strain>
    </source>
</reference>
<sequence>TAFLQTGMTLQMVLWSMAKSPLMYGGDLRHLNDDTFDLITHPTLLKINHHTKNNMEVNNILLIEVWRFLLQHRVNRKLTCGFFFSVWLYSQ</sequence>